<comment type="caution">
    <text evidence="2">The sequence shown here is derived from an EMBL/GenBank/DDBJ whole genome shotgun (WGS) entry which is preliminary data.</text>
</comment>
<dbReference type="InterPro" id="IPR011944">
    <property type="entry name" value="Steroid_delta5-4_isomerase"/>
</dbReference>
<protein>
    <submittedName>
        <fullName evidence="2">Uncharacterized protein (TIGR02246 family)</fullName>
    </submittedName>
</protein>
<proteinExistence type="predicted"/>
<sequence length="140" mass="15633">MTQQSDRIVAPETADVNAIRRIITDVQEGFNNNDPVQMNSHLADDAVVVNARGAVLEGRRAIEESTKDGLASGFLRDATAYYELVDVTLLAQDVIVARKNAWSTSEDARDGSAPEMNALYVFVRREGRWVIWRRQNTLVV</sequence>
<dbReference type="OrthoDB" id="4562637at2"/>
<reference evidence="2 3" key="1">
    <citation type="submission" date="2018-10" db="EMBL/GenBank/DDBJ databases">
        <title>Sequencing the genomes of 1000 actinobacteria strains.</title>
        <authorList>
            <person name="Klenk H.-P."/>
        </authorList>
    </citation>
    <scope>NUCLEOTIDE SEQUENCE [LARGE SCALE GENOMIC DNA]</scope>
    <source>
        <strain evidence="2 3">DSM 44343</strain>
    </source>
</reference>
<dbReference type="NCBIfam" id="TIGR02246">
    <property type="entry name" value="SgcJ/EcaC family oxidoreductase"/>
    <property type="match status" value="1"/>
</dbReference>
<dbReference type="EMBL" id="RBKV01000001">
    <property type="protein sequence ID" value="RKR93479.1"/>
    <property type="molecule type" value="Genomic_DNA"/>
</dbReference>
<feature type="domain" description="DUF4440" evidence="1">
    <location>
        <begin position="19"/>
        <end position="131"/>
    </location>
</feature>
<dbReference type="AlphaFoldDB" id="A0A495JZ62"/>
<dbReference type="Proteomes" id="UP000274762">
    <property type="component" value="Unassembled WGS sequence"/>
</dbReference>
<evidence type="ECO:0000259" key="1">
    <source>
        <dbReference type="Pfam" id="PF14534"/>
    </source>
</evidence>
<dbReference type="InterPro" id="IPR032710">
    <property type="entry name" value="NTF2-like_dom_sf"/>
</dbReference>
<gene>
    <name evidence="2" type="ORF">DFJ75_0263</name>
</gene>
<evidence type="ECO:0000313" key="2">
    <source>
        <dbReference type="EMBL" id="RKR93479.1"/>
    </source>
</evidence>
<dbReference type="SUPFAM" id="SSF54427">
    <property type="entry name" value="NTF2-like"/>
    <property type="match status" value="1"/>
</dbReference>
<dbReference type="Pfam" id="PF14534">
    <property type="entry name" value="DUF4440"/>
    <property type="match status" value="1"/>
</dbReference>
<dbReference type="Gene3D" id="3.10.450.50">
    <property type="match status" value="1"/>
</dbReference>
<accession>A0A495JZ62</accession>
<dbReference type="InterPro" id="IPR027843">
    <property type="entry name" value="DUF4440"/>
</dbReference>
<organism evidence="2 3">
    <name type="scientific">Williamsia marianensis</name>
    <dbReference type="NCBI Taxonomy" id="85044"/>
    <lineage>
        <taxon>Bacteria</taxon>
        <taxon>Bacillati</taxon>
        <taxon>Actinomycetota</taxon>
        <taxon>Actinomycetes</taxon>
        <taxon>Mycobacteriales</taxon>
        <taxon>Nocardiaceae</taxon>
        <taxon>Williamsia</taxon>
    </lineage>
</organism>
<evidence type="ECO:0000313" key="3">
    <source>
        <dbReference type="Proteomes" id="UP000274762"/>
    </source>
</evidence>
<name>A0A495JZ62_WILMA</name>
<dbReference type="RefSeq" id="WP_062796442.1">
    <property type="nucleotide sequence ID" value="NZ_CBCRXS010000001.1"/>
</dbReference>